<dbReference type="SMART" id="SM00369">
    <property type="entry name" value="LRR_TYP"/>
    <property type="match status" value="2"/>
</dbReference>
<dbReference type="OMA" id="VEMNFRN"/>
<evidence type="ECO:0000313" key="9">
    <source>
        <dbReference type="Ensembl" id="ENSPMAP00000004941.1"/>
    </source>
</evidence>
<dbReference type="InterPro" id="IPR032675">
    <property type="entry name" value="LRR_dom_sf"/>
</dbReference>
<evidence type="ECO:0000256" key="3">
    <source>
        <dbReference type="ARBA" id="ARBA00022614"/>
    </source>
</evidence>
<keyword evidence="6" id="KW-0325">Glycoprotein</keyword>
<dbReference type="PANTHER" id="PTHR24367:SF318">
    <property type="entry name" value="LEUCINE-RICH GLIOMA-INACTIVATED PROTEIN 1-LIKE"/>
    <property type="match status" value="1"/>
</dbReference>
<proteinExistence type="predicted"/>
<dbReference type="HOGENOM" id="CLU_036403_0_0_1"/>
<reference evidence="9" key="2">
    <citation type="submission" date="2025-09" db="UniProtKB">
        <authorList>
            <consortium name="Ensembl"/>
        </authorList>
    </citation>
    <scope>IDENTIFICATION</scope>
</reference>
<dbReference type="GO" id="GO:0005576">
    <property type="term" value="C:extracellular region"/>
    <property type="evidence" value="ECO:0007669"/>
    <property type="project" value="UniProtKB-SubCell"/>
</dbReference>
<evidence type="ECO:0000256" key="6">
    <source>
        <dbReference type="ARBA" id="ARBA00023180"/>
    </source>
</evidence>
<dbReference type="GeneTree" id="ENSGT00940000159793"/>
<dbReference type="PANTHER" id="PTHR24367">
    <property type="entry name" value="LEUCINE-RICH REPEAT-CONTAINING PROTEIN"/>
    <property type="match status" value="1"/>
</dbReference>
<evidence type="ECO:0000256" key="1">
    <source>
        <dbReference type="ARBA" id="ARBA00004613"/>
    </source>
</evidence>
<comment type="subcellular location">
    <subcellularLocation>
        <location evidence="1">Secreted</location>
    </subcellularLocation>
</comment>
<evidence type="ECO:0000256" key="2">
    <source>
        <dbReference type="ARBA" id="ARBA00022525"/>
    </source>
</evidence>
<dbReference type="PROSITE" id="PS51257">
    <property type="entry name" value="PROKAR_LIPOPROTEIN"/>
    <property type="match status" value="1"/>
</dbReference>
<dbReference type="InterPro" id="IPR009039">
    <property type="entry name" value="EAR"/>
</dbReference>
<dbReference type="SUPFAM" id="SSF52058">
    <property type="entry name" value="L domain-like"/>
    <property type="match status" value="1"/>
</dbReference>
<evidence type="ECO:0000256" key="5">
    <source>
        <dbReference type="ARBA" id="ARBA00022737"/>
    </source>
</evidence>
<dbReference type="InterPro" id="IPR051295">
    <property type="entry name" value="LGI_related"/>
</dbReference>
<evidence type="ECO:0000256" key="7">
    <source>
        <dbReference type="SAM" id="SignalP"/>
    </source>
</evidence>
<evidence type="ECO:0000259" key="8">
    <source>
        <dbReference type="SMART" id="SM00082"/>
    </source>
</evidence>
<reference evidence="9" key="1">
    <citation type="submission" date="2025-08" db="UniProtKB">
        <authorList>
            <consortium name="Ensembl"/>
        </authorList>
    </citation>
    <scope>IDENTIFICATION</scope>
</reference>
<dbReference type="Pfam" id="PF13855">
    <property type="entry name" value="LRR_8"/>
    <property type="match status" value="1"/>
</dbReference>
<dbReference type="InterPro" id="IPR001611">
    <property type="entry name" value="Leu-rich_rpt"/>
</dbReference>
<sequence length="507" mass="56759">MQRPLLVAALLLLLAVSCATKRTPGKCWPKCSCGKGTVICKSAVVPRNLPLDATSLTFDDADFNQIANGTFSHLPTLHVLLLGSSSFSIRDDAFKGLVKLHYLFIENNIIDEISRNAFRGLKTLTHLSLANNKLRSLPRDVFKGLDAMTDVDLRGNALHCDCKMKWLVSWLHSTNASVHDITCASPPEFAGRSTRSLSASDFSCITTEFVLWQTLPMQSMSVETFPYKGEVNVVVAQPLVGNCTVLEWDHVERVFRVFDNITGQSIISCKPIVIEGQIFVIVAQLFGGSHIYKRDEHSHQFIKIQDIDTNKIRKPNDVETFDIKGEHFAVIAESSKAGVTTLYRWNGNGFYSLQSLHHWYRDTDAEFVEIAGKPMLILASSSQVPVIYQWDFAAKQFLQNPRSDIPETEDVIGVKSFSMGDDLYVCLTRFIGDSKVMKWDGLRFTEVQALPSRGSMVLQPLSVGPRPLGRHSTQMLYAYYSKGVFLFASSFTDSTKIFQHRVIDLSL</sequence>
<feature type="domain" description="LRRCT" evidence="8">
    <location>
        <begin position="156"/>
        <end position="205"/>
    </location>
</feature>
<dbReference type="AlphaFoldDB" id="S4RIA9"/>
<dbReference type="SMART" id="SM00082">
    <property type="entry name" value="LRRCT"/>
    <property type="match status" value="1"/>
</dbReference>
<dbReference type="InterPro" id="IPR003591">
    <property type="entry name" value="Leu-rich_rpt_typical-subtyp"/>
</dbReference>
<feature type="signal peptide" evidence="7">
    <location>
        <begin position="1"/>
        <end position="20"/>
    </location>
</feature>
<keyword evidence="2" id="KW-0964">Secreted</keyword>
<dbReference type="PROSITE" id="PS50912">
    <property type="entry name" value="EAR"/>
    <property type="match status" value="5"/>
</dbReference>
<dbReference type="InterPro" id="IPR005492">
    <property type="entry name" value="EPTP"/>
</dbReference>
<keyword evidence="3" id="KW-0433">Leucine-rich repeat</keyword>
<organism evidence="9">
    <name type="scientific">Petromyzon marinus</name>
    <name type="common">Sea lamprey</name>
    <dbReference type="NCBI Taxonomy" id="7757"/>
    <lineage>
        <taxon>Eukaryota</taxon>
        <taxon>Metazoa</taxon>
        <taxon>Chordata</taxon>
        <taxon>Craniata</taxon>
        <taxon>Vertebrata</taxon>
        <taxon>Cyclostomata</taxon>
        <taxon>Hyperoartia</taxon>
        <taxon>Petromyzontiformes</taxon>
        <taxon>Petromyzontidae</taxon>
        <taxon>Petromyzon</taxon>
    </lineage>
</organism>
<keyword evidence="5" id="KW-0677">Repeat</keyword>
<dbReference type="Pfam" id="PF03736">
    <property type="entry name" value="EPTP"/>
    <property type="match status" value="5"/>
</dbReference>
<dbReference type="Ensembl" id="ENSPMAT00000004960.1">
    <property type="protein sequence ID" value="ENSPMAP00000004941.1"/>
    <property type="gene ID" value="ENSPMAG00000004456.1"/>
</dbReference>
<keyword evidence="4 7" id="KW-0732">Signal</keyword>
<dbReference type="Pfam" id="PF01463">
    <property type="entry name" value="LRRCT"/>
    <property type="match status" value="1"/>
</dbReference>
<dbReference type="Gene3D" id="3.80.10.10">
    <property type="entry name" value="Ribonuclease Inhibitor"/>
    <property type="match status" value="1"/>
</dbReference>
<protein>
    <submittedName>
        <fullName evidence="9">Leucine rich glioma inactivated 1</fullName>
    </submittedName>
</protein>
<feature type="chain" id="PRO_5004522578" evidence="7">
    <location>
        <begin position="21"/>
        <end position="507"/>
    </location>
</feature>
<dbReference type="InterPro" id="IPR000483">
    <property type="entry name" value="Cys-rich_flank_reg_C"/>
</dbReference>
<evidence type="ECO:0000256" key="4">
    <source>
        <dbReference type="ARBA" id="ARBA00022729"/>
    </source>
</evidence>
<dbReference type="STRING" id="7757.ENSPMAP00000004941"/>
<dbReference type="PROSITE" id="PS51450">
    <property type="entry name" value="LRR"/>
    <property type="match status" value="1"/>
</dbReference>
<accession>S4RIA9</accession>
<name>S4RIA9_PETMA</name>